<keyword evidence="2" id="KW-1185">Reference proteome</keyword>
<name>A0A0D0XBU4_9ACTN</name>
<evidence type="ECO:0000313" key="2">
    <source>
        <dbReference type="Proteomes" id="UP000032254"/>
    </source>
</evidence>
<gene>
    <name evidence="1" type="ORF">TK50_11050</name>
</gene>
<comment type="caution">
    <text evidence="1">The sequence shown here is derived from an EMBL/GenBank/DDBJ whole genome shotgun (WGS) entry which is preliminary data.</text>
</comment>
<organism evidence="1 2">
    <name type="scientific">Micromonospora haikouensis</name>
    <dbReference type="NCBI Taxonomy" id="686309"/>
    <lineage>
        <taxon>Bacteria</taxon>
        <taxon>Bacillati</taxon>
        <taxon>Actinomycetota</taxon>
        <taxon>Actinomycetes</taxon>
        <taxon>Micromonosporales</taxon>
        <taxon>Micromonosporaceae</taxon>
        <taxon>Micromonospora</taxon>
    </lineage>
</organism>
<reference evidence="1 2" key="1">
    <citation type="submission" date="2015-01" db="EMBL/GenBank/DDBJ databases">
        <title>Sequencing and annotation of Micromonospora carbonacea strain JXNU-1 genome.</title>
        <authorList>
            <person name="Long Z."/>
            <person name="Huang Y."/>
            <person name="Jiang Y."/>
        </authorList>
    </citation>
    <scope>NUCLEOTIDE SEQUENCE [LARGE SCALE GENOMIC DNA]</scope>
    <source>
        <strain evidence="1 2">JXNU-1</strain>
    </source>
</reference>
<accession>A0A0D0XBU4</accession>
<sequence>MRRKTSCPYCYHRIPAKRLWYQCNGRGSVNRPGCPATRDEARETGTGFKGIVRPSFRPGWHRVRPVFPRQASCPGCGSLTGIRVCPRCHTPLPVGFDRSRSPLIAMIGAKNTGKTVYLTVLANELRTTLRRRFHADVRFTGDAQGGAESPLRWLERNVDRVYQRGQLFAQTASAGSAGRQEALVFEWRQAGRRTLTGLRFRTTYLSFYDTAGEDLSSQGRSRDLRYLDAADALIVLLDPFTLPQAADRIVTPDDDKEGTRESAKTVLGNVTDTLRESRSIPGDKPIRLPVAVAFAKIDAFFDALGSDNPLFEVPDESTAHYDETAGRDTHEQVRALLHEFGGDEIDSHLSTNYTNFRYFVVSALGAPPDYANQKVDPGGVRPFRVAEPLLWLLSRFGVVRRETRRR</sequence>
<protein>
    <recommendedName>
        <fullName evidence="3">Double-GTPase 2 domain-containing protein</fullName>
    </recommendedName>
</protein>
<dbReference type="RefSeq" id="WP_043964285.1">
    <property type="nucleotide sequence ID" value="NZ_JXSX01000001.1"/>
</dbReference>
<dbReference type="SUPFAM" id="SSF52540">
    <property type="entry name" value="P-loop containing nucleoside triphosphate hydrolases"/>
    <property type="match status" value="1"/>
</dbReference>
<dbReference type="OrthoDB" id="143162at2"/>
<dbReference type="Proteomes" id="UP000032254">
    <property type="component" value="Unassembled WGS sequence"/>
</dbReference>
<dbReference type="InterPro" id="IPR027417">
    <property type="entry name" value="P-loop_NTPase"/>
</dbReference>
<dbReference type="AlphaFoldDB" id="A0A0D0XBU4"/>
<dbReference type="EMBL" id="JXSX01000001">
    <property type="protein sequence ID" value="KIR66880.1"/>
    <property type="molecule type" value="Genomic_DNA"/>
</dbReference>
<evidence type="ECO:0008006" key="3">
    <source>
        <dbReference type="Google" id="ProtNLM"/>
    </source>
</evidence>
<dbReference type="PATRIC" id="fig|47853.6.peg.2342"/>
<proteinExistence type="predicted"/>
<evidence type="ECO:0000313" key="1">
    <source>
        <dbReference type="EMBL" id="KIR66880.1"/>
    </source>
</evidence>
<dbReference type="GeneID" id="301304670"/>